<feature type="region of interest" description="Disordered" evidence="1">
    <location>
        <begin position="1670"/>
        <end position="1731"/>
    </location>
</feature>
<dbReference type="InParanoid" id="D7FLC6"/>
<feature type="region of interest" description="Disordered" evidence="1">
    <location>
        <begin position="196"/>
        <end position="230"/>
    </location>
</feature>
<reference evidence="2 3" key="1">
    <citation type="journal article" date="2010" name="Nature">
        <title>The Ectocarpus genome and the independent evolution of multicellularity in brown algae.</title>
        <authorList>
            <person name="Cock J.M."/>
            <person name="Sterck L."/>
            <person name="Rouze P."/>
            <person name="Scornet D."/>
            <person name="Allen A.E."/>
            <person name="Amoutzias G."/>
            <person name="Anthouard V."/>
            <person name="Artiguenave F."/>
            <person name="Aury J.M."/>
            <person name="Badger J.H."/>
            <person name="Beszteri B."/>
            <person name="Billiau K."/>
            <person name="Bonnet E."/>
            <person name="Bothwell J.H."/>
            <person name="Bowler C."/>
            <person name="Boyen C."/>
            <person name="Brownlee C."/>
            <person name="Carrano C.J."/>
            <person name="Charrier B."/>
            <person name="Cho G.Y."/>
            <person name="Coelho S.M."/>
            <person name="Collen J."/>
            <person name="Corre E."/>
            <person name="Da Silva C."/>
            <person name="Delage L."/>
            <person name="Delaroque N."/>
            <person name="Dittami S.M."/>
            <person name="Doulbeau S."/>
            <person name="Elias M."/>
            <person name="Farnham G."/>
            <person name="Gachon C.M."/>
            <person name="Gschloessl B."/>
            <person name="Heesch S."/>
            <person name="Jabbari K."/>
            <person name="Jubin C."/>
            <person name="Kawai H."/>
            <person name="Kimura K."/>
            <person name="Kloareg B."/>
            <person name="Kupper F.C."/>
            <person name="Lang D."/>
            <person name="Le Bail A."/>
            <person name="Leblanc C."/>
            <person name="Lerouge P."/>
            <person name="Lohr M."/>
            <person name="Lopez P.J."/>
            <person name="Martens C."/>
            <person name="Maumus F."/>
            <person name="Michel G."/>
            <person name="Miranda-Saavedra D."/>
            <person name="Morales J."/>
            <person name="Moreau H."/>
            <person name="Motomura T."/>
            <person name="Nagasato C."/>
            <person name="Napoli C.A."/>
            <person name="Nelson D.R."/>
            <person name="Nyvall-Collen P."/>
            <person name="Peters A.F."/>
            <person name="Pommier C."/>
            <person name="Potin P."/>
            <person name="Poulain J."/>
            <person name="Quesneville H."/>
            <person name="Read B."/>
            <person name="Rensing S.A."/>
            <person name="Ritter A."/>
            <person name="Rousvoal S."/>
            <person name="Samanta M."/>
            <person name="Samson G."/>
            <person name="Schroeder D.C."/>
            <person name="Segurens B."/>
            <person name="Strittmatter M."/>
            <person name="Tonon T."/>
            <person name="Tregear J.W."/>
            <person name="Valentin K."/>
            <person name="von Dassow P."/>
            <person name="Yamagishi T."/>
            <person name="Van de Peer Y."/>
            <person name="Wincker P."/>
        </authorList>
    </citation>
    <scope>NUCLEOTIDE SEQUENCE [LARGE SCALE GENOMIC DNA]</scope>
    <source>
        <strain evidence="3">Ec32 / CCAP1310/4</strain>
    </source>
</reference>
<feature type="compositionally biased region" description="Gly residues" evidence="1">
    <location>
        <begin position="1190"/>
        <end position="1202"/>
    </location>
</feature>
<organism evidence="2 3">
    <name type="scientific">Ectocarpus siliculosus</name>
    <name type="common">Brown alga</name>
    <name type="synonym">Conferva siliculosa</name>
    <dbReference type="NCBI Taxonomy" id="2880"/>
    <lineage>
        <taxon>Eukaryota</taxon>
        <taxon>Sar</taxon>
        <taxon>Stramenopiles</taxon>
        <taxon>Ochrophyta</taxon>
        <taxon>PX clade</taxon>
        <taxon>Phaeophyceae</taxon>
        <taxon>Ectocarpales</taxon>
        <taxon>Ectocarpaceae</taxon>
        <taxon>Ectocarpus</taxon>
    </lineage>
</organism>
<dbReference type="Proteomes" id="UP000002630">
    <property type="component" value="Unassembled WGS sequence"/>
</dbReference>
<gene>
    <name evidence="2" type="ORF">Esi_0159_0017</name>
</gene>
<feature type="compositionally biased region" description="Low complexity" evidence="1">
    <location>
        <begin position="1594"/>
        <end position="1603"/>
    </location>
</feature>
<dbReference type="STRING" id="2880.D7FLC6"/>
<feature type="region of interest" description="Disordered" evidence="1">
    <location>
        <begin position="1189"/>
        <end position="1291"/>
    </location>
</feature>
<feature type="compositionally biased region" description="Low complexity" evidence="1">
    <location>
        <begin position="1554"/>
        <end position="1564"/>
    </location>
</feature>
<feature type="region of interest" description="Disordered" evidence="1">
    <location>
        <begin position="1765"/>
        <end position="1871"/>
    </location>
</feature>
<feature type="compositionally biased region" description="Basic and acidic residues" evidence="1">
    <location>
        <begin position="1329"/>
        <end position="1340"/>
    </location>
</feature>
<feature type="region of interest" description="Disordered" evidence="1">
    <location>
        <begin position="1883"/>
        <end position="1946"/>
    </location>
</feature>
<feature type="region of interest" description="Disordered" evidence="1">
    <location>
        <begin position="95"/>
        <end position="158"/>
    </location>
</feature>
<feature type="compositionally biased region" description="Gly residues" evidence="1">
    <location>
        <begin position="1280"/>
        <end position="1291"/>
    </location>
</feature>
<feature type="region of interest" description="Disordered" evidence="1">
    <location>
        <begin position="1587"/>
        <end position="1657"/>
    </location>
</feature>
<feature type="compositionally biased region" description="Acidic residues" evidence="1">
    <location>
        <begin position="1455"/>
        <end position="1474"/>
    </location>
</feature>
<feature type="compositionally biased region" description="Gly residues" evidence="1">
    <location>
        <begin position="1927"/>
        <end position="1936"/>
    </location>
</feature>
<feature type="region of interest" description="Disordered" evidence="1">
    <location>
        <begin position="1392"/>
        <end position="1422"/>
    </location>
</feature>
<evidence type="ECO:0000256" key="1">
    <source>
        <dbReference type="SAM" id="MobiDB-lite"/>
    </source>
</evidence>
<feature type="region of interest" description="Disordered" evidence="1">
    <location>
        <begin position="1107"/>
        <end position="1135"/>
    </location>
</feature>
<feature type="compositionally biased region" description="Polar residues" evidence="1">
    <location>
        <begin position="910"/>
        <end position="924"/>
    </location>
</feature>
<feature type="region of interest" description="Disordered" evidence="1">
    <location>
        <begin position="561"/>
        <end position="715"/>
    </location>
</feature>
<dbReference type="OrthoDB" id="10504477at2759"/>
<feature type="compositionally biased region" description="Low complexity" evidence="1">
    <location>
        <begin position="561"/>
        <end position="612"/>
    </location>
</feature>
<feature type="compositionally biased region" description="Acidic residues" evidence="1">
    <location>
        <begin position="662"/>
        <end position="673"/>
    </location>
</feature>
<feature type="region of interest" description="Disordered" evidence="1">
    <location>
        <begin position="458"/>
        <end position="478"/>
    </location>
</feature>
<evidence type="ECO:0000313" key="3">
    <source>
        <dbReference type="Proteomes" id="UP000002630"/>
    </source>
</evidence>
<dbReference type="EMBL" id="FN649760">
    <property type="protein sequence ID" value="CBJ29694.1"/>
    <property type="molecule type" value="Genomic_DNA"/>
</dbReference>
<name>D7FLC6_ECTSI</name>
<feature type="compositionally biased region" description="Low complexity" evidence="1">
    <location>
        <begin position="1262"/>
        <end position="1271"/>
    </location>
</feature>
<feature type="compositionally biased region" description="Polar residues" evidence="1">
    <location>
        <begin position="1485"/>
        <end position="1494"/>
    </location>
</feature>
<feature type="compositionally biased region" description="Polar residues" evidence="1">
    <location>
        <begin position="464"/>
        <end position="477"/>
    </location>
</feature>
<feature type="compositionally biased region" description="Low complexity" evidence="1">
    <location>
        <begin position="1630"/>
        <end position="1641"/>
    </location>
</feature>
<feature type="region of interest" description="Disordered" evidence="1">
    <location>
        <begin position="1438"/>
        <end position="1566"/>
    </location>
</feature>
<feature type="compositionally biased region" description="Polar residues" evidence="1">
    <location>
        <begin position="1852"/>
        <end position="1863"/>
    </location>
</feature>
<feature type="compositionally biased region" description="Polar residues" evidence="1">
    <location>
        <begin position="613"/>
        <end position="630"/>
    </location>
</feature>
<feature type="compositionally biased region" description="Acidic residues" evidence="1">
    <location>
        <begin position="1765"/>
        <end position="1777"/>
    </location>
</feature>
<sequence>MLLVMEDYPRDVNTYGGESSAALEDKTIAWTVPALTEGSAMSLEFRLDLCGYCDTYNNGSFNPIDTFQYEDSEGNEPNDRKSGYQLKLDCAGIEGNPVESINATPAPVRPPTPSPTAVATPGTSEVTMAPSREGASTAAPTGMATDPSLEAATPAPSSIVSATRGPFKVTMAPSLEATTAAPTGMATDPWLDAATSAPSTVATASPTEMVTDPWLEGVTPAPSTQTTAGPTELVTDPLLEADAPAPTTGTTAAPTEMAMNPSLEAATPTPSTVASAAPTEMVMDPSLEAVAPAPSTVASAAPTEMAMDPSLEADPPAPTLVTTAAPTEMATDPLLQAATPAPTTGTTAAPTEMAMNPSLEAATPTPTTRTTAAPTEMVMDPSLEADAPAPTLVTTAAPTEMATDPLLQAATPTPTTGTTAAPTQMATDPSLEAVAPAPTTGTMAPSLEATTASPTEMALDKSLESVTPAPSTQTTAGPTELVTDPLLEADAPAPTTGTTAAPTEMAMDPSLEAATPTPSTVASAAPTEMVMDPSLEAVAPAPSTETTAGPTELVTDPLLEADAPAPTTGTTAAPTEMATDPLLQAATPTPTTRTTAAPTDSATASPSITTSSLGMTQAPVSVTQAPTPGTQAPVPGTQAPSEASEEEASPPPVLEGEGSGSNDDDGGSDDSEYDSTGAPTPVGEDGSRGMIFTASPSAAPSSAPTSGGNESSRGITLEIQSIFEARRRRRALSSEVSHDGSSERRALSVVYEEDAEAYDETMVDVCAYMVGVDRERVISVWTSFGPDGAAEDAARRGLMTSSSSSDEAIMATQLTPVTTCEVDLSGEGDTRSMAAATMVDRLMQPENFVLAMDENQFGPVNVVVTSGPTKWRKSKPAESERYSVKSPPNTKDGGGAGLAVLSPQRYERSATATSPIPDGSSPSCLSPGRSPVPPQAGPRPKHSGRKRTPPPRLSTSPGRGGDVPVEPPSPGEADWRHKFGLGPLRDYTYRSAPISPRRSPLSVGSASQSAGEPFYTSYQDHVVAAADGSMGGKVGLTPLADDASAAMESQVHWHVSDEVDASVQHNNDPVVRSSLAKAGTVIANAITSPRKELNRLKEALNRPSRLQACHSTSPTVTASSADPSSMPGFFGSEGGFSPGGNNNAFGGSSSGNLNARASSPIYEIDLEADENGGAAASAAAAAASAAGRGLADGGASEGGGAADGSTTPRRGRAGSASFGTTGEDPDVPTPLRTHKAGRNMFAKAPGSSSKSRGGRGAGGSSHGATTPTSPSNRSTCTDRSGGGGGDGGEGVEGGFSVLATAAAFAEVRVGVESPTGRAVRALAAGGGGDSDKSVVADKSGDSVVSDEGPPGMPSLPAANHGETSGKPYDVSRTAAAAAVAAGAVAAAKAYDIREKPDGEEDTGEGADLALSPRGAPPPAPFGGMLSGFGCMAPQLSPGKGAARLSPRAGSRLPEIDDDDSSLAEEEEEMEENEEVAGRRAPGSCSPLSRPQLNSGPDDGRGERVGQGEASASAVSLEKALDLSRSRTMTPELKPIAEMADSGSFTDSEAGSDVSSCLSSMSGRSGYRVPRDPAALLAAAMEKAGQVAAIPPPSSGSHGRSLSSVQEVPMEGVPLPGLATPEIDDECDLKASAASASGAAGSCQDESSVGEDADKPPAFSLKNALSAFLGRKDNGGIVAPADSVDQEEEEEGDEEQEEGEEEEAEEEEAIGTVTIDAADDSSPPDFARSPESHTLDMWPEAIGETQSKSSLDEGFVDVKISHVAMEEEDDDDDTDDEAMLLQEPAQGPAADTPTLVIQTEEADASLKPGQTPFSRAAMNLQSPGPDSPRALQGVPMPALPMPPSPSMPKAPMTLQTPKTAVNSRHISDASPMYDRETIARAMAQADEEQDGDSDIVVSRVEWPSERRINSYTDSSVSGMSEMTSSSGSGSGGDGGDGNANKKAGHGF</sequence>
<feature type="compositionally biased region" description="Pro residues" evidence="1">
    <location>
        <begin position="1836"/>
        <end position="1847"/>
    </location>
</feature>
<feature type="compositionally biased region" description="Low complexity" evidence="1">
    <location>
        <begin position="196"/>
        <end position="207"/>
    </location>
</feature>
<keyword evidence="3" id="KW-1185">Reference proteome</keyword>
<evidence type="ECO:0000313" key="2">
    <source>
        <dbReference type="EMBL" id="CBJ29694.1"/>
    </source>
</evidence>
<feature type="region of interest" description="Disordered" evidence="1">
    <location>
        <begin position="1322"/>
        <end position="1368"/>
    </location>
</feature>
<feature type="compositionally biased region" description="Acidic residues" evidence="1">
    <location>
        <begin position="1683"/>
        <end position="1708"/>
    </location>
</feature>
<protein>
    <submittedName>
        <fullName evidence="2">Uncharacterized protein</fullName>
    </submittedName>
</protein>
<accession>D7FLC6</accession>
<feature type="region of interest" description="Disordered" evidence="1">
    <location>
        <begin position="864"/>
        <end position="979"/>
    </location>
</feature>
<feature type="compositionally biased region" description="Polar residues" evidence="1">
    <location>
        <begin position="1109"/>
        <end position="1122"/>
    </location>
</feature>
<feature type="compositionally biased region" description="Basic residues" evidence="1">
    <location>
        <begin position="939"/>
        <end position="949"/>
    </location>
</feature>
<proteinExistence type="predicted"/>
<feature type="compositionally biased region" description="Low complexity" evidence="1">
    <location>
        <begin position="693"/>
        <end position="706"/>
    </location>
</feature>
<feature type="compositionally biased region" description="Low complexity" evidence="1">
    <location>
        <begin position="1912"/>
        <end position="1926"/>
    </location>
</feature>
<feature type="region of interest" description="Disordered" evidence="1">
    <location>
        <begin position="986"/>
        <end position="1005"/>
    </location>
</feature>